<protein>
    <submittedName>
        <fullName evidence="2">Amidase</fullName>
    </submittedName>
    <submittedName>
        <fullName evidence="3">Glutamyl-tRNA(Gln) amidotransferase subunit A</fullName>
        <ecNumber evidence="3">6.3.5.-</ecNumber>
    </submittedName>
</protein>
<feature type="domain" description="Amidase" evidence="1">
    <location>
        <begin position="28"/>
        <end position="415"/>
    </location>
</feature>
<dbReference type="Gene3D" id="3.90.1300.10">
    <property type="entry name" value="Amidase signature (AS) domain"/>
    <property type="match status" value="1"/>
</dbReference>
<dbReference type="KEGG" id="bpdz:BBN53_00455"/>
<organism evidence="3 4">
    <name type="scientific">Bordetella pseudohinzii</name>
    <dbReference type="NCBI Taxonomy" id="1331258"/>
    <lineage>
        <taxon>Bacteria</taxon>
        <taxon>Pseudomonadati</taxon>
        <taxon>Pseudomonadota</taxon>
        <taxon>Betaproteobacteria</taxon>
        <taxon>Burkholderiales</taxon>
        <taxon>Alcaligenaceae</taxon>
        <taxon>Bordetella</taxon>
    </lineage>
</organism>
<dbReference type="SUPFAM" id="SSF75304">
    <property type="entry name" value="Amidase signature (AS) enzymes"/>
    <property type="match status" value="1"/>
</dbReference>
<dbReference type="OrthoDB" id="8641877at2"/>
<accession>A0A0J6C6D2</accession>
<evidence type="ECO:0000313" key="2">
    <source>
        <dbReference type="EMBL" id="ANY18119.1"/>
    </source>
</evidence>
<dbReference type="Proteomes" id="UP000053096">
    <property type="component" value="Unassembled WGS sequence"/>
</dbReference>
<keyword evidence="5" id="KW-1185">Reference proteome</keyword>
<dbReference type="Proteomes" id="UP000092950">
    <property type="component" value="Chromosome"/>
</dbReference>
<gene>
    <name evidence="3" type="primary">gatA_3</name>
    <name evidence="2" type="ORF">BBN53_00455</name>
    <name evidence="3" type="ORF">ERS370011_01560</name>
</gene>
<dbReference type="InterPro" id="IPR000120">
    <property type="entry name" value="Amidase"/>
</dbReference>
<accession>A0A0M9I5U5</accession>
<evidence type="ECO:0000313" key="5">
    <source>
        <dbReference type="Proteomes" id="UP000092950"/>
    </source>
</evidence>
<dbReference type="PANTHER" id="PTHR11895:SF151">
    <property type="entry name" value="GLUTAMYL-TRNA(GLN) AMIDOTRANSFERASE SUBUNIT A"/>
    <property type="match status" value="1"/>
</dbReference>
<reference evidence="2 5" key="2">
    <citation type="submission" date="2016-07" db="EMBL/GenBank/DDBJ databases">
        <title>Complete genome sequences of Bordetella pseudohinzii.</title>
        <authorList>
            <person name="Spilker T."/>
            <person name="Darrah R."/>
            <person name="LiPuma J.J."/>
        </authorList>
    </citation>
    <scope>NUCLEOTIDE SEQUENCE [LARGE SCALE GENOMIC DNA]</scope>
    <source>
        <strain evidence="2 5">HI4681</strain>
    </source>
</reference>
<dbReference type="GO" id="GO:0016740">
    <property type="term" value="F:transferase activity"/>
    <property type="evidence" value="ECO:0007669"/>
    <property type="project" value="UniProtKB-KW"/>
</dbReference>
<evidence type="ECO:0000259" key="1">
    <source>
        <dbReference type="Pfam" id="PF01425"/>
    </source>
</evidence>
<dbReference type="EMBL" id="CYTV01000003">
    <property type="protein sequence ID" value="CUI64237.1"/>
    <property type="molecule type" value="Genomic_DNA"/>
</dbReference>
<dbReference type="InterPro" id="IPR023631">
    <property type="entry name" value="Amidase_dom"/>
</dbReference>
<name>A0A0J6C6D2_9BORD</name>
<evidence type="ECO:0000313" key="3">
    <source>
        <dbReference type="EMBL" id="CUI64237.1"/>
    </source>
</evidence>
<dbReference type="RefSeq" id="WP_043211125.1">
    <property type="nucleotide sequence ID" value="NZ_CAJGUP010000210.1"/>
</dbReference>
<reference evidence="3 4" key="1">
    <citation type="submission" date="2015-09" db="EMBL/GenBank/DDBJ databases">
        <authorList>
            <person name="Jackson K.R."/>
            <person name="Lunt B.L."/>
            <person name="Fisher J.N.B."/>
            <person name="Gardner A.V."/>
            <person name="Bailey M.E."/>
            <person name="Deus L.M."/>
            <person name="Earl A.S."/>
            <person name="Gibby P.D."/>
            <person name="Hartmann K.A."/>
            <person name="Liu J.E."/>
            <person name="Manci A.M."/>
            <person name="Nielsen D.A."/>
            <person name="Solomon M.B."/>
            <person name="Breakwell D.P."/>
            <person name="Burnett S.H."/>
            <person name="Grose J.H."/>
        </authorList>
    </citation>
    <scope>NUCLEOTIDE SEQUENCE [LARGE SCALE GENOMIC DNA]</scope>
    <source>
        <strain evidence="3 4">2789STDY5608636</strain>
    </source>
</reference>
<proteinExistence type="predicted"/>
<keyword evidence="3" id="KW-0436">Ligase</keyword>
<dbReference type="Pfam" id="PF01425">
    <property type="entry name" value="Amidase"/>
    <property type="match status" value="1"/>
</dbReference>
<dbReference type="EC" id="6.3.5.-" evidence="3"/>
<keyword evidence="3" id="KW-0808">Transferase</keyword>
<evidence type="ECO:0000313" key="4">
    <source>
        <dbReference type="Proteomes" id="UP000053096"/>
    </source>
</evidence>
<dbReference type="AlphaFoldDB" id="A0A0J6C6D2"/>
<sequence length="429" mass="46100">MAKALNQLGALEAVKRLQRRELTAEQMARACLARIEQREPTVQAWAALDPAQVIAQARALDSAGVQGILHGLPLGVKDVFDTQDFPTRYGSGLYSTHQADADAAVVALCREAGAFVLGKTVTTEFATYQPGPTRNPRNTAYTPGGSSSGSAAAVADDMVPLAIGTQTAGSLIRPAAYCGIVGYKPTFGRVPRAGMKTLSENLDTIGGLARSVDDVALLASVLMGDARLRELQDAERPRVGMLRTFQWRHALPETRNAYEEAARLLSRAGAQVEEVALPSEDCSLVQLHADVMAFEAAQALAFERTRCRAQLSTRLLAILDAGAAIRAEDHQERLARAGAARGRALQWFDRYDVILAPSATGEAPFFDQGTGDPLFCRVWTLFGFPAVHLPFAQGPQGLPVGLQAVGAPHADHSLLAMARWMHRILQQQT</sequence>
<dbReference type="PANTHER" id="PTHR11895">
    <property type="entry name" value="TRANSAMIDASE"/>
    <property type="match status" value="1"/>
</dbReference>
<dbReference type="EMBL" id="CP016440">
    <property type="protein sequence ID" value="ANY18119.1"/>
    <property type="molecule type" value="Genomic_DNA"/>
</dbReference>
<dbReference type="GO" id="GO:0016874">
    <property type="term" value="F:ligase activity"/>
    <property type="evidence" value="ECO:0007669"/>
    <property type="project" value="UniProtKB-KW"/>
</dbReference>
<dbReference type="InterPro" id="IPR036928">
    <property type="entry name" value="AS_sf"/>
</dbReference>